<sequence>MTLRANPAEAGLSLKPSACHGAAGNPGGLTKVKMKLPGFKILLIFCAGTVAATGWRPVFSAGTFLLHKKGKGRGMMK</sequence>
<dbReference type="AlphaFoldDB" id="A0A485LXA3"/>
<accession>A0A485LXA3</accession>
<name>A0A485LXA3_9ZZZZ</name>
<proteinExistence type="predicted"/>
<evidence type="ECO:0000313" key="2">
    <source>
        <dbReference type="EMBL" id="VFU12338.1"/>
    </source>
</evidence>
<dbReference type="EMBL" id="CAADRN010000079">
    <property type="protein sequence ID" value="VFU12338.1"/>
    <property type="molecule type" value="Genomic_DNA"/>
</dbReference>
<keyword evidence="1" id="KW-0472">Membrane</keyword>
<keyword evidence="1" id="KW-1133">Transmembrane helix</keyword>
<gene>
    <name evidence="2" type="ORF">SCFA_170001</name>
</gene>
<organism evidence="2">
    <name type="scientific">anaerobic digester metagenome</name>
    <dbReference type="NCBI Taxonomy" id="1263854"/>
    <lineage>
        <taxon>unclassified sequences</taxon>
        <taxon>metagenomes</taxon>
        <taxon>ecological metagenomes</taxon>
    </lineage>
</organism>
<keyword evidence="1" id="KW-0812">Transmembrane</keyword>
<evidence type="ECO:0000256" key="1">
    <source>
        <dbReference type="SAM" id="Phobius"/>
    </source>
</evidence>
<feature type="transmembrane region" description="Helical" evidence="1">
    <location>
        <begin position="41"/>
        <end position="67"/>
    </location>
</feature>
<protein>
    <submittedName>
        <fullName evidence="2">Uncharacterized protein</fullName>
    </submittedName>
</protein>
<reference evidence="2" key="1">
    <citation type="submission" date="2019-03" db="EMBL/GenBank/DDBJ databases">
        <authorList>
            <person name="Hao L."/>
        </authorList>
    </citation>
    <scope>NUCLEOTIDE SEQUENCE</scope>
</reference>